<reference evidence="2 3" key="1">
    <citation type="journal article" date="2019" name="Nat. Microbiol.">
        <title>Mediterranean grassland soil C-N compound turnover is dependent on rainfall and depth, and is mediated by genomically divergent microorganisms.</title>
        <authorList>
            <person name="Diamond S."/>
            <person name="Andeer P.F."/>
            <person name="Li Z."/>
            <person name="Crits-Christoph A."/>
            <person name="Burstein D."/>
            <person name="Anantharaman K."/>
            <person name="Lane K.R."/>
            <person name="Thomas B.C."/>
            <person name="Pan C."/>
            <person name="Northen T.R."/>
            <person name="Banfield J.F."/>
        </authorList>
    </citation>
    <scope>NUCLEOTIDE SEQUENCE [LARGE SCALE GENOMIC DNA]</scope>
    <source>
        <strain evidence="2">WS_10</strain>
    </source>
</reference>
<organism evidence="2 3">
    <name type="scientific">Eiseniibacteriota bacterium</name>
    <dbReference type="NCBI Taxonomy" id="2212470"/>
    <lineage>
        <taxon>Bacteria</taxon>
        <taxon>Candidatus Eiseniibacteriota</taxon>
    </lineage>
</organism>
<feature type="compositionally biased region" description="Basic and acidic residues" evidence="1">
    <location>
        <begin position="127"/>
        <end position="159"/>
    </location>
</feature>
<feature type="compositionally biased region" description="Basic and acidic residues" evidence="1">
    <location>
        <begin position="206"/>
        <end position="231"/>
    </location>
</feature>
<feature type="compositionally biased region" description="Basic and acidic residues" evidence="1">
    <location>
        <begin position="178"/>
        <end position="196"/>
    </location>
</feature>
<feature type="compositionally biased region" description="Basic and acidic residues" evidence="1">
    <location>
        <begin position="239"/>
        <end position="259"/>
    </location>
</feature>
<protein>
    <submittedName>
        <fullName evidence="2">Uncharacterized protein</fullName>
    </submittedName>
</protein>
<comment type="caution">
    <text evidence="2">The sequence shown here is derived from an EMBL/GenBank/DDBJ whole genome shotgun (WGS) entry which is preliminary data.</text>
</comment>
<evidence type="ECO:0000313" key="2">
    <source>
        <dbReference type="EMBL" id="TMQ73373.1"/>
    </source>
</evidence>
<feature type="region of interest" description="Disordered" evidence="1">
    <location>
        <begin position="107"/>
        <end position="160"/>
    </location>
</feature>
<dbReference type="EMBL" id="VBPA01000007">
    <property type="protein sequence ID" value="TMQ73373.1"/>
    <property type="molecule type" value="Genomic_DNA"/>
</dbReference>
<accession>A0A538UBU7</accession>
<sequence length="304" mass="33837">MRAWINRFSTAARASSHAAAEAARDAGAHRSAHLVAVERAEQLAAGLVESRAQGPRIAAEQAVEPALEGFLGGREHERQHQRRDHVEGHRLLAGPGGEEVLTHEHDAQVDRGQHTRQKRPRNAALEDATRIEYRIAGHEERQRERREEHADPDHRDQHAHGGNLIERVGAFALQPPAHESRGDVHERDGEAEHALAPDRMPVAASRETEAIDQRDHAEQQRGRLEQHEGELGHAAGLEETQHESDRHEVGDHDQPEPHAAHAAPRLPARAREHREEVQEGRGRPAHEPAVEAHPEAQEAGRLEL</sequence>
<gene>
    <name evidence="2" type="ORF">E6K80_00230</name>
</gene>
<feature type="compositionally biased region" description="Basic and acidic residues" evidence="1">
    <location>
        <begin position="269"/>
        <end position="304"/>
    </location>
</feature>
<feature type="region of interest" description="Disordered" evidence="1">
    <location>
        <begin position="177"/>
        <end position="304"/>
    </location>
</feature>
<evidence type="ECO:0000313" key="3">
    <source>
        <dbReference type="Proteomes" id="UP000319836"/>
    </source>
</evidence>
<proteinExistence type="predicted"/>
<feature type="non-terminal residue" evidence="2">
    <location>
        <position position="304"/>
    </location>
</feature>
<dbReference type="AlphaFoldDB" id="A0A538UBU7"/>
<dbReference type="Proteomes" id="UP000319836">
    <property type="component" value="Unassembled WGS sequence"/>
</dbReference>
<evidence type="ECO:0000256" key="1">
    <source>
        <dbReference type="SAM" id="MobiDB-lite"/>
    </source>
</evidence>
<name>A0A538UBU7_UNCEI</name>